<dbReference type="PANTHER" id="PTHR43798:SF33">
    <property type="entry name" value="HYDROLASE, PUTATIVE (AFU_ORTHOLOGUE AFUA_2G14860)-RELATED"/>
    <property type="match status" value="1"/>
</dbReference>
<sequence length="265" mass="29819">MTTLTGQFTETTVKVAETELYLLQGGSGTPVLVLHGAEGFEGWLPFHDALAERAAVYAPSHPGYGRTPCPEWLETIAHQAVFYHWFLQQQGLGPVDVVGIDIGGWIAAQMALMCPQHLRHLVLVDAAGIRPQHDEVFDIFITPWRQVLERAFYDAANAPEYQRLFGGELQEFGGPREAGRTMSMRMCFRPFFYDRALPGMLGKVRVPTLIVWGAQDRIIPVECGRLYQQSIPGATLQLMEHCGHWPQFERPQELARLVSEFTSRP</sequence>
<proteinExistence type="predicted"/>
<reference evidence="2" key="1">
    <citation type="submission" date="2019-03" db="EMBL/GenBank/DDBJ databases">
        <title>Lake Tanganyika Metagenome-Assembled Genomes (MAGs).</title>
        <authorList>
            <person name="Tran P."/>
        </authorList>
    </citation>
    <scope>NUCLEOTIDE SEQUENCE</scope>
    <source>
        <strain evidence="2">K_DeepCast_65m_m2_066</strain>
    </source>
</reference>
<dbReference type="InterPro" id="IPR050266">
    <property type="entry name" value="AB_hydrolase_sf"/>
</dbReference>
<name>A0A937VXH2_UNCTE</name>
<dbReference type="InterPro" id="IPR000073">
    <property type="entry name" value="AB_hydrolase_1"/>
</dbReference>
<accession>A0A937VXH2</accession>
<comment type="caution">
    <text evidence="2">The sequence shown here is derived from an EMBL/GenBank/DDBJ whole genome shotgun (WGS) entry which is preliminary data.</text>
</comment>
<evidence type="ECO:0000313" key="2">
    <source>
        <dbReference type="EMBL" id="MBM3222722.1"/>
    </source>
</evidence>
<gene>
    <name evidence="2" type="ORF">FJZ47_02810</name>
</gene>
<protein>
    <submittedName>
        <fullName evidence="2">Alpha/beta hydrolase</fullName>
    </submittedName>
</protein>
<dbReference type="InterPro" id="IPR000639">
    <property type="entry name" value="Epox_hydrolase-like"/>
</dbReference>
<evidence type="ECO:0000313" key="3">
    <source>
        <dbReference type="Proteomes" id="UP000712673"/>
    </source>
</evidence>
<dbReference type="AlphaFoldDB" id="A0A937VXH2"/>
<dbReference type="InterPro" id="IPR029058">
    <property type="entry name" value="AB_hydrolase_fold"/>
</dbReference>
<dbReference type="Proteomes" id="UP000712673">
    <property type="component" value="Unassembled WGS sequence"/>
</dbReference>
<keyword evidence="2" id="KW-0378">Hydrolase</keyword>
<feature type="domain" description="AB hydrolase-1" evidence="1">
    <location>
        <begin position="30"/>
        <end position="251"/>
    </location>
</feature>
<dbReference type="SUPFAM" id="SSF53474">
    <property type="entry name" value="alpha/beta-Hydrolases"/>
    <property type="match status" value="1"/>
</dbReference>
<dbReference type="Gene3D" id="3.40.50.1820">
    <property type="entry name" value="alpha/beta hydrolase"/>
    <property type="match status" value="1"/>
</dbReference>
<evidence type="ECO:0000259" key="1">
    <source>
        <dbReference type="Pfam" id="PF00561"/>
    </source>
</evidence>
<organism evidence="2 3">
    <name type="scientific">Tectimicrobiota bacterium</name>
    <dbReference type="NCBI Taxonomy" id="2528274"/>
    <lineage>
        <taxon>Bacteria</taxon>
        <taxon>Pseudomonadati</taxon>
        <taxon>Nitrospinota/Tectimicrobiota group</taxon>
        <taxon>Candidatus Tectimicrobiota</taxon>
    </lineage>
</organism>
<dbReference type="GO" id="GO:0016787">
    <property type="term" value="F:hydrolase activity"/>
    <property type="evidence" value="ECO:0007669"/>
    <property type="project" value="UniProtKB-KW"/>
</dbReference>
<dbReference type="PRINTS" id="PR00111">
    <property type="entry name" value="ABHYDROLASE"/>
</dbReference>
<dbReference type="EMBL" id="VGLS01000047">
    <property type="protein sequence ID" value="MBM3222722.1"/>
    <property type="molecule type" value="Genomic_DNA"/>
</dbReference>
<dbReference type="GO" id="GO:0016020">
    <property type="term" value="C:membrane"/>
    <property type="evidence" value="ECO:0007669"/>
    <property type="project" value="TreeGrafter"/>
</dbReference>
<dbReference type="Pfam" id="PF00561">
    <property type="entry name" value="Abhydrolase_1"/>
    <property type="match status" value="1"/>
</dbReference>
<dbReference type="PRINTS" id="PR00412">
    <property type="entry name" value="EPOXHYDRLASE"/>
</dbReference>
<dbReference type="PANTHER" id="PTHR43798">
    <property type="entry name" value="MONOACYLGLYCEROL LIPASE"/>
    <property type="match status" value="1"/>
</dbReference>